<comment type="caution">
    <text evidence="2">The sequence shown here is derived from an EMBL/GenBank/DDBJ whole genome shotgun (WGS) entry which is preliminary data.</text>
</comment>
<feature type="transmembrane region" description="Helical" evidence="1">
    <location>
        <begin position="99"/>
        <end position="123"/>
    </location>
</feature>
<reference evidence="2 3" key="1">
    <citation type="journal article" date="2017" name="Elife">
        <title>Extensive horizontal gene transfer in cheese-associated bacteria.</title>
        <authorList>
            <person name="Bonham K.S."/>
            <person name="Wolfe B.E."/>
            <person name="Dutton R.J."/>
        </authorList>
    </citation>
    <scope>NUCLEOTIDE SEQUENCE [LARGE SCALE GENOMIC DNA]</scope>
    <source>
        <strain evidence="2 3">JB5</strain>
    </source>
</reference>
<keyword evidence="1" id="KW-1133">Transmembrane helix</keyword>
<protein>
    <submittedName>
        <fullName evidence="2">Uncharacterized protein</fullName>
    </submittedName>
</protein>
<sequence length="220" mass="23254">MNFAGKLVCLFFPGAVFIFLSGLLSDVLPGVALGAGYVGFFVLIAWPIFSIVVEVRHNRRLKHQQRHHSPELRDTETQVLAAEAPVKDSLYTFTSGVDAVIMMFALPMLLLGGIGVFCLVTLNEDPETTTVKAVGGIASLGLLAGYLFMMVRGRTPLTLRIMGIAVAAFGLAGLIAVGTVLASDGVTSVGDVIMAVTSVVMVASGLWLAITGRNTFKRPG</sequence>
<dbReference type="Proteomes" id="UP000218377">
    <property type="component" value="Unassembled WGS sequence"/>
</dbReference>
<dbReference type="AlphaFoldDB" id="A0A2A3X1C5"/>
<evidence type="ECO:0000256" key="1">
    <source>
        <dbReference type="SAM" id="Phobius"/>
    </source>
</evidence>
<feature type="transmembrane region" description="Helical" evidence="1">
    <location>
        <begin position="129"/>
        <end position="149"/>
    </location>
</feature>
<keyword evidence="1" id="KW-0812">Transmembrane</keyword>
<evidence type="ECO:0000313" key="3">
    <source>
        <dbReference type="Proteomes" id="UP000218377"/>
    </source>
</evidence>
<proteinExistence type="predicted"/>
<feature type="transmembrane region" description="Helical" evidence="1">
    <location>
        <begin position="161"/>
        <end position="182"/>
    </location>
</feature>
<organism evidence="2 3">
    <name type="scientific">Brevibacterium aurantiacum</name>
    <dbReference type="NCBI Taxonomy" id="273384"/>
    <lineage>
        <taxon>Bacteria</taxon>
        <taxon>Bacillati</taxon>
        <taxon>Actinomycetota</taxon>
        <taxon>Actinomycetes</taxon>
        <taxon>Micrococcales</taxon>
        <taxon>Brevibacteriaceae</taxon>
        <taxon>Brevibacterium</taxon>
    </lineage>
</organism>
<name>A0A2A3X1C5_BREAU</name>
<gene>
    <name evidence="2" type="ORF">CIK79_03710</name>
</gene>
<feature type="transmembrane region" description="Helical" evidence="1">
    <location>
        <begin position="188"/>
        <end position="210"/>
    </location>
</feature>
<feature type="transmembrane region" description="Helical" evidence="1">
    <location>
        <begin position="35"/>
        <end position="55"/>
    </location>
</feature>
<accession>A0A2A3X1C5</accession>
<dbReference type="EMBL" id="NRGX01000001">
    <property type="protein sequence ID" value="PCC17476.1"/>
    <property type="molecule type" value="Genomic_DNA"/>
</dbReference>
<keyword evidence="1" id="KW-0472">Membrane</keyword>
<evidence type="ECO:0000313" key="2">
    <source>
        <dbReference type="EMBL" id="PCC17476.1"/>
    </source>
</evidence>